<evidence type="ECO:0000259" key="3">
    <source>
        <dbReference type="PROSITE" id="PS50937"/>
    </source>
</evidence>
<dbReference type="GO" id="GO:0003677">
    <property type="term" value="F:DNA binding"/>
    <property type="evidence" value="ECO:0007669"/>
    <property type="project" value="UniProtKB-KW"/>
</dbReference>
<feature type="region of interest" description="Disordered" evidence="2">
    <location>
        <begin position="1"/>
        <end position="21"/>
    </location>
</feature>
<gene>
    <name evidence="4" type="ORF">C1I63_06660</name>
</gene>
<dbReference type="SUPFAM" id="SSF46955">
    <property type="entry name" value="Putative DNA-binding domain"/>
    <property type="match status" value="1"/>
</dbReference>
<evidence type="ECO:0000256" key="1">
    <source>
        <dbReference type="ARBA" id="ARBA00023125"/>
    </source>
</evidence>
<comment type="caution">
    <text evidence="4">The sequence shown here is derived from an EMBL/GenBank/DDBJ whole genome shotgun (WGS) entry which is preliminary data.</text>
</comment>
<dbReference type="PANTHER" id="PTHR30204">
    <property type="entry name" value="REDOX-CYCLING DRUG-SENSING TRANSCRIPTIONAL ACTIVATOR SOXR"/>
    <property type="match status" value="1"/>
</dbReference>
<dbReference type="InterPro" id="IPR009061">
    <property type="entry name" value="DNA-bd_dom_put_sf"/>
</dbReference>
<evidence type="ECO:0000313" key="5">
    <source>
        <dbReference type="Proteomes" id="UP000241085"/>
    </source>
</evidence>
<dbReference type="Proteomes" id="UP000241085">
    <property type="component" value="Unassembled WGS sequence"/>
</dbReference>
<dbReference type="Pfam" id="PF13411">
    <property type="entry name" value="MerR_1"/>
    <property type="match status" value="1"/>
</dbReference>
<dbReference type="InterPro" id="IPR047057">
    <property type="entry name" value="MerR_fam"/>
</dbReference>
<keyword evidence="5" id="KW-1185">Reference proteome</keyword>
<proteinExistence type="predicted"/>
<keyword evidence="1" id="KW-0238">DNA-binding</keyword>
<evidence type="ECO:0000256" key="2">
    <source>
        <dbReference type="SAM" id="MobiDB-lite"/>
    </source>
</evidence>
<dbReference type="SMART" id="SM00422">
    <property type="entry name" value="HTH_MERR"/>
    <property type="match status" value="1"/>
</dbReference>
<reference evidence="4 5" key="1">
    <citation type="submission" date="2018-03" db="EMBL/GenBank/DDBJ databases">
        <title>Bacteriophage NCPPB3778 and a type I-E CRISPR drive the evolution of the US Biological Select Agent, Rathayibacter toxicus.</title>
        <authorList>
            <person name="Davis E.W.II."/>
            <person name="Tabima J.F."/>
            <person name="Weisberg A.J."/>
            <person name="Dantas Lopes L."/>
            <person name="Wiseman M.S."/>
            <person name="Wiseman M.S."/>
            <person name="Pupko T."/>
            <person name="Belcher M.S."/>
            <person name="Sechler A.J."/>
            <person name="Tancos M.A."/>
            <person name="Schroeder B.K."/>
            <person name="Murray T.D."/>
            <person name="Luster D.G."/>
            <person name="Schneider W.L."/>
            <person name="Rogers E."/>
            <person name="Andreote F.D."/>
            <person name="Grunwald N.J."/>
            <person name="Putnam M.L."/>
            <person name="Chang J.H."/>
        </authorList>
    </citation>
    <scope>NUCLEOTIDE SEQUENCE [LARGE SCALE GENOMIC DNA]</scope>
    <source>
        <strain evidence="4 5">DSM 15933</strain>
    </source>
</reference>
<name>A0A2T4USR2_9MICO</name>
<feature type="domain" description="HTH merR-type" evidence="3">
    <location>
        <begin position="39"/>
        <end position="108"/>
    </location>
</feature>
<organism evidence="4 5">
    <name type="scientific">Rathayibacter caricis DSM 15933</name>
    <dbReference type="NCBI Taxonomy" id="1328867"/>
    <lineage>
        <taxon>Bacteria</taxon>
        <taxon>Bacillati</taxon>
        <taxon>Actinomycetota</taxon>
        <taxon>Actinomycetes</taxon>
        <taxon>Micrococcales</taxon>
        <taxon>Microbacteriaceae</taxon>
        <taxon>Rathayibacter</taxon>
    </lineage>
</organism>
<evidence type="ECO:0000313" key="4">
    <source>
        <dbReference type="EMBL" id="PTL72560.1"/>
    </source>
</evidence>
<dbReference type="Gene3D" id="1.10.1660.10">
    <property type="match status" value="1"/>
</dbReference>
<dbReference type="PRINTS" id="PR00040">
    <property type="entry name" value="HTHMERR"/>
</dbReference>
<dbReference type="InterPro" id="IPR000551">
    <property type="entry name" value="MerR-type_HTH_dom"/>
</dbReference>
<dbReference type="PROSITE" id="PS50937">
    <property type="entry name" value="HTH_MERR_2"/>
    <property type="match status" value="1"/>
</dbReference>
<dbReference type="GO" id="GO:0003700">
    <property type="term" value="F:DNA-binding transcription factor activity"/>
    <property type="evidence" value="ECO:0007669"/>
    <property type="project" value="InterPro"/>
</dbReference>
<protein>
    <submittedName>
        <fullName evidence="4">MerR family transcriptional regulator</fullName>
    </submittedName>
</protein>
<dbReference type="AlphaFoldDB" id="A0A2T4USR2"/>
<dbReference type="PANTHER" id="PTHR30204:SF93">
    <property type="entry name" value="HTH MERR-TYPE DOMAIN-CONTAINING PROTEIN"/>
    <property type="match status" value="1"/>
</dbReference>
<dbReference type="EMBL" id="PZPL01000001">
    <property type="protein sequence ID" value="PTL72560.1"/>
    <property type="molecule type" value="Genomic_DNA"/>
</dbReference>
<accession>A0A2T4USR2</accession>
<sequence>MGAGSGSTANLPQREVCGHPERAEQCVTDERTAEEVEATLRIGELADRSSMSLRTLRHYDEVGLLKPSGRTVGGFRLYTERDVDRLLLIRRMKPLGFSLDAMAELLSVVDSPESAGTAEEAAAIRTRLDAFVADAAARRAKLEEQLAMADEFLALLRAR</sequence>
<feature type="compositionally biased region" description="Polar residues" evidence="2">
    <location>
        <begin position="1"/>
        <end position="11"/>
    </location>
</feature>